<reference evidence="1" key="1">
    <citation type="submission" date="2019-12" db="EMBL/GenBank/DDBJ databases">
        <title>Genome sequencing and annotation of Brassica cretica.</title>
        <authorList>
            <person name="Studholme D.J."/>
            <person name="Sarris P.F."/>
        </authorList>
    </citation>
    <scope>NUCLEOTIDE SEQUENCE</scope>
    <source>
        <strain evidence="1">PFS-001/15</strain>
        <tissue evidence="1">Leaf</tissue>
    </source>
</reference>
<gene>
    <name evidence="1" type="ORF">F2Q68_00017780</name>
</gene>
<evidence type="ECO:0000313" key="1">
    <source>
        <dbReference type="EMBL" id="KAF2559578.1"/>
    </source>
</evidence>
<accession>A0A8S9HXU1</accession>
<dbReference type="AlphaFoldDB" id="A0A8S9HXU1"/>
<proteinExistence type="predicted"/>
<dbReference type="Proteomes" id="UP000712281">
    <property type="component" value="Unassembled WGS sequence"/>
</dbReference>
<dbReference type="EMBL" id="QGKW02001940">
    <property type="protein sequence ID" value="KAF2559578.1"/>
    <property type="molecule type" value="Genomic_DNA"/>
</dbReference>
<evidence type="ECO:0000313" key="2">
    <source>
        <dbReference type="Proteomes" id="UP000712281"/>
    </source>
</evidence>
<comment type="caution">
    <text evidence="1">The sequence shown here is derived from an EMBL/GenBank/DDBJ whole genome shotgun (WGS) entry which is preliminary data.</text>
</comment>
<name>A0A8S9HXU1_BRACR</name>
<sequence length="49" mass="5458">MRASNPIAEGGISPSIDRSMLARLIASLRRSVICSEDRSWKTNEILVRT</sequence>
<organism evidence="1 2">
    <name type="scientific">Brassica cretica</name>
    <name type="common">Mustard</name>
    <dbReference type="NCBI Taxonomy" id="69181"/>
    <lineage>
        <taxon>Eukaryota</taxon>
        <taxon>Viridiplantae</taxon>
        <taxon>Streptophyta</taxon>
        <taxon>Embryophyta</taxon>
        <taxon>Tracheophyta</taxon>
        <taxon>Spermatophyta</taxon>
        <taxon>Magnoliopsida</taxon>
        <taxon>eudicotyledons</taxon>
        <taxon>Gunneridae</taxon>
        <taxon>Pentapetalae</taxon>
        <taxon>rosids</taxon>
        <taxon>malvids</taxon>
        <taxon>Brassicales</taxon>
        <taxon>Brassicaceae</taxon>
        <taxon>Brassiceae</taxon>
        <taxon>Brassica</taxon>
    </lineage>
</organism>
<protein>
    <submittedName>
        <fullName evidence="1">Uncharacterized protein</fullName>
    </submittedName>
</protein>